<dbReference type="InterPro" id="IPR058559">
    <property type="entry name" value="PRM_STIL"/>
</dbReference>
<protein>
    <submittedName>
        <fullName evidence="4">STIL centriolar assembly protein</fullName>
    </submittedName>
</protein>
<dbReference type="InterPro" id="IPR026123">
    <property type="entry name" value="STIL"/>
</dbReference>
<dbReference type="AlphaFoldDB" id="A0A8C9S7Z5"/>
<evidence type="ECO:0000256" key="1">
    <source>
        <dbReference type="SAM" id="MobiDB-lite"/>
    </source>
</evidence>
<dbReference type="GO" id="GO:0071539">
    <property type="term" value="P:protein localization to centrosome"/>
    <property type="evidence" value="ECO:0007669"/>
    <property type="project" value="TreeGrafter"/>
</dbReference>
<sequence length="1172" mass="127369">EMSVQVNLKALGVYKRSEPQREARSSENVINPFSFPKSRVSLWDATPNGDVVSLHLSYYRNPRLVLVEKALRLAYRQARQSNKPLFSCFLLGTLTVDDDEEGVTLTLDRFDPGREQQDSSTKMPTVLLPGDFIVPCTISTQGVASSDLVVHSADNFNIAFKMLQHSCCSRDAVDLSNLLILRAHLSCLEQLDSLSFNVRWVAITVANTLDIVPVRKVPIIPTALARNLSSPASMAQFLTMDQTRKLLLLIESDPKAYTLPLVGVWLSGITHIHSPQVWAWCLRYLYSSSLQDKVMSEDGAFLVILYSTTHREPEFYQCQPCSGQQEMAFQLLTSAESLNLYKVISLSLRLIEVLSLSFVKVFGFQCFDLFLTIYLGTRIEDTLDIASPQNKLSISDHDSGVEDDLSPRPSPSPHPLSLQTRKIHPSVPELSLVLDSSFLNDRKVTTHELSPPQCQTIPPVLQQRVCGPTHQICGPLPPRRPPTAVALPTKAASSRPKPGQQCQQLQPGTGRKSASPAGRRSSSGSVASPASSGLSSSSSSSSTPNSGCSPNVSTHFPREPAAPLAASPRGLSPIIPYLPHSSQAMPPTLGHQGLRHSSSLQSLTPVHPLYPTNFHSTPSPNHSPDCVGSACNCCPYQRSHAPVCRSSTWKGVANSPLLPHVPSGSSGTACCTPSENSSCCDCCTSPSRRAFACQSSPHHSPTCVTNNTVQRSPPHNICSMAVDPGTHSGLPVEQGAITCQAPCCQKFSSYPSHPESCLTTTSGSGSILPADTYKILIDQNRQLKVLQAQLVSQNTIFSCLGKLGGSCCLYCSVKCRGCNSIWRPVVFNFPLQGQVNSHFQHPQREEEDMAPEQAAHIMSCSERQCLSPGGLEAHKSPHKSALIQLKGQKKALRYDQTDDDQVLKASLKHLQQLGAKLEVGSTPEYFTKLLFSSSTLACINPETLVPKLAFSESLGASISGPSDSLDLATINLKYLSDLHLSQLLVEGIAKGPLKGSGMVPLGSDSTETRAPELSIFSSSDMSFATRKFLKRFGHMGSGSREEKQQTEVHKDHQRRAVQQDSALGCSAQTDISVDLSMECDGKGGAQKNINHKAFCGPPCQNVSPLHSQNQLLQDLRPKMQLLAKSTNKKSQKENIVPGGVRGQQLVQITQPEGSSMGNFLDLSRLRQLPKLF</sequence>
<name>A0A8C9S7Z5_SCLFO</name>
<feature type="region of interest" description="Disordered" evidence="1">
    <location>
        <begin position="472"/>
        <end position="598"/>
    </location>
</feature>
<dbReference type="GO" id="GO:0051225">
    <property type="term" value="P:spindle assembly"/>
    <property type="evidence" value="ECO:0007669"/>
    <property type="project" value="Ensembl"/>
</dbReference>
<dbReference type="GO" id="GO:0007224">
    <property type="term" value="P:smoothened signaling pathway"/>
    <property type="evidence" value="ECO:0007669"/>
    <property type="project" value="Ensembl"/>
</dbReference>
<dbReference type="GO" id="GO:0005815">
    <property type="term" value="C:microtubule organizing center"/>
    <property type="evidence" value="ECO:0007669"/>
    <property type="project" value="TreeGrafter"/>
</dbReference>
<dbReference type="Proteomes" id="UP000694397">
    <property type="component" value="Chromosome 9"/>
</dbReference>
<dbReference type="PANTHER" id="PTHR15128">
    <property type="entry name" value="TAL1 SCL INTERRUPTING LOCUS"/>
    <property type="match status" value="1"/>
</dbReference>
<dbReference type="GO" id="GO:0010171">
    <property type="term" value="P:body morphogenesis"/>
    <property type="evidence" value="ECO:0007669"/>
    <property type="project" value="Ensembl"/>
</dbReference>
<dbReference type="PANTHER" id="PTHR15128:SF0">
    <property type="entry name" value="SCL-INTERRUPTING LOCUS PROTEIN"/>
    <property type="match status" value="1"/>
</dbReference>
<organism evidence="4 5">
    <name type="scientific">Scleropages formosus</name>
    <name type="common">Asian bonytongue</name>
    <name type="synonym">Osteoglossum formosum</name>
    <dbReference type="NCBI Taxonomy" id="113540"/>
    <lineage>
        <taxon>Eukaryota</taxon>
        <taxon>Metazoa</taxon>
        <taxon>Chordata</taxon>
        <taxon>Craniata</taxon>
        <taxon>Vertebrata</taxon>
        <taxon>Euteleostomi</taxon>
        <taxon>Actinopterygii</taxon>
        <taxon>Neopterygii</taxon>
        <taxon>Teleostei</taxon>
        <taxon>Osteoglossocephala</taxon>
        <taxon>Osteoglossomorpha</taxon>
        <taxon>Osteoglossiformes</taxon>
        <taxon>Osteoglossidae</taxon>
        <taxon>Scleropages</taxon>
    </lineage>
</organism>
<dbReference type="Pfam" id="PF15253">
    <property type="entry name" value="STIL_N"/>
    <property type="match status" value="1"/>
</dbReference>
<feature type="region of interest" description="Disordered" evidence="1">
    <location>
        <begin position="393"/>
        <end position="421"/>
    </location>
</feature>
<accession>A0A8C9S7Z5</accession>
<feature type="region of interest" description="Disordered" evidence="1">
    <location>
        <begin position="1035"/>
        <end position="1059"/>
    </location>
</feature>
<dbReference type="InterPro" id="IPR057731">
    <property type="entry name" value="STIL_N"/>
</dbReference>
<dbReference type="GO" id="GO:0070050">
    <property type="term" value="P:neuron cellular homeostasis"/>
    <property type="evidence" value="ECO:0007669"/>
    <property type="project" value="Ensembl"/>
</dbReference>
<dbReference type="GO" id="GO:0031023">
    <property type="term" value="P:microtubule organizing center organization"/>
    <property type="evidence" value="ECO:0007669"/>
    <property type="project" value="TreeGrafter"/>
</dbReference>
<reference evidence="4 5" key="1">
    <citation type="submission" date="2019-04" db="EMBL/GenBank/DDBJ databases">
        <authorList>
            <consortium name="Wellcome Sanger Institute Data Sharing"/>
        </authorList>
    </citation>
    <scope>NUCLEOTIDE SEQUENCE [LARGE SCALE GENOMIC DNA]</scope>
</reference>
<dbReference type="Ensembl" id="ENSSFOT00015028203.2">
    <property type="protein sequence ID" value="ENSSFOP00015027892.2"/>
    <property type="gene ID" value="ENSSFOG00015017882.2"/>
</dbReference>
<evidence type="ECO:0000313" key="4">
    <source>
        <dbReference type="Ensembl" id="ENSSFOP00015027892.2"/>
    </source>
</evidence>
<proteinExistence type="predicted"/>
<dbReference type="OrthoDB" id="76173at2759"/>
<reference evidence="4" key="3">
    <citation type="submission" date="2025-09" db="UniProtKB">
        <authorList>
            <consortium name="Ensembl"/>
        </authorList>
    </citation>
    <scope>IDENTIFICATION</scope>
</reference>
<gene>
    <name evidence="4" type="primary">stil</name>
</gene>
<evidence type="ECO:0000313" key="5">
    <source>
        <dbReference type="Proteomes" id="UP000694397"/>
    </source>
</evidence>
<dbReference type="GeneTree" id="ENSGT00390000007310"/>
<evidence type="ECO:0000259" key="2">
    <source>
        <dbReference type="Pfam" id="PF15253"/>
    </source>
</evidence>
<dbReference type="Pfam" id="PF25775">
    <property type="entry name" value="CC_STIL"/>
    <property type="match status" value="1"/>
</dbReference>
<dbReference type="InterPro" id="IPR057655">
    <property type="entry name" value="STIL_CC"/>
</dbReference>
<feature type="domain" description="STIL N-terminal" evidence="2">
    <location>
        <begin position="42"/>
        <end position="347"/>
    </location>
</feature>
<feature type="compositionally biased region" description="Basic and acidic residues" evidence="1">
    <location>
        <begin position="1039"/>
        <end position="1050"/>
    </location>
</feature>
<feature type="compositionally biased region" description="Low complexity" evidence="1">
    <location>
        <begin position="513"/>
        <end position="550"/>
    </location>
</feature>
<reference evidence="4" key="2">
    <citation type="submission" date="2025-08" db="UniProtKB">
        <authorList>
            <consortium name="Ensembl"/>
        </authorList>
    </citation>
    <scope>IDENTIFICATION</scope>
</reference>
<dbReference type="Pfam" id="PF26399">
    <property type="entry name" value="PRM_STIL"/>
    <property type="match status" value="1"/>
</dbReference>
<dbReference type="GO" id="GO:0007052">
    <property type="term" value="P:mitotic spindle organization"/>
    <property type="evidence" value="ECO:0007669"/>
    <property type="project" value="Ensembl"/>
</dbReference>
<keyword evidence="5" id="KW-1185">Reference proteome</keyword>
<feature type="domain" description="STIL coiled coil region" evidence="3">
    <location>
        <begin position="770"/>
        <end position="789"/>
    </location>
</feature>
<evidence type="ECO:0000259" key="3">
    <source>
        <dbReference type="Pfam" id="PF25775"/>
    </source>
</evidence>